<keyword evidence="9" id="KW-0812">Transmembrane</keyword>
<keyword evidence="7 9" id="KW-0472">Membrane</keyword>
<evidence type="ECO:0000256" key="1">
    <source>
        <dbReference type="ARBA" id="ARBA00004414"/>
    </source>
</evidence>
<comment type="subcellular location">
    <subcellularLocation>
        <location evidence="2">Endosome membrane</location>
        <topology evidence="2">Peripheral membrane protein</topology>
    </subcellularLocation>
    <subcellularLocation>
        <location evidence="1">Late endosome membrane</location>
    </subcellularLocation>
    <subcellularLocation>
        <location evidence="3">Lysosome membrane</location>
        <topology evidence="3">Peripheral membrane protein</topology>
        <orientation evidence="3">Cytoplasmic side</orientation>
    </subcellularLocation>
</comment>
<dbReference type="SMART" id="SM00714">
    <property type="entry name" value="LITAF"/>
    <property type="match status" value="1"/>
</dbReference>
<evidence type="ECO:0000259" key="10">
    <source>
        <dbReference type="PROSITE" id="PS51837"/>
    </source>
</evidence>
<dbReference type="AlphaFoldDB" id="A0A0N9K0R0"/>
<accession>A0A0N9K0R0</accession>
<dbReference type="EMBL" id="KP774722">
    <property type="protein sequence ID" value="ALG36747.1"/>
    <property type="molecule type" value="mRNA"/>
</dbReference>
<feature type="compositionally biased region" description="Polar residues" evidence="8">
    <location>
        <begin position="25"/>
        <end position="38"/>
    </location>
</feature>
<feature type="region of interest" description="Disordered" evidence="8">
    <location>
        <begin position="1"/>
        <end position="38"/>
    </location>
</feature>
<protein>
    <submittedName>
        <fullName evidence="11">Lipopolysaccharide-induced tumor necrosis factor-alpha factor 3</fullName>
    </submittedName>
</protein>
<reference evidence="11" key="2">
    <citation type="submission" date="2015-02" db="EMBL/GenBank/DDBJ databases">
        <authorList>
            <person name="Chooi Y.-H."/>
        </authorList>
    </citation>
    <scope>NUCLEOTIDE SEQUENCE</scope>
</reference>
<dbReference type="InterPro" id="IPR037519">
    <property type="entry name" value="LITAF_fam"/>
</dbReference>
<evidence type="ECO:0000256" key="4">
    <source>
        <dbReference type="ARBA" id="ARBA00005975"/>
    </source>
</evidence>
<keyword evidence="5" id="KW-0479">Metal-binding</keyword>
<comment type="similarity">
    <text evidence="4">Belongs to the CDIP1/LITAF family.</text>
</comment>
<dbReference type="GO" id="GO:0008270">
    <property type="term" value="F:zinc ion binding"/>
    <property type="evidence" value="ECO:0007669"/>
    <property type="project" value="TreeGrafter"/>
</dbReference>
<dbReference type="PANTHER" id="PTHR23292">
    <property type="entry name" value="LIPOPOLYSACCHARIDE-INDUCED TUMOR NECROSIS FACTOR-ALPHA FACTOR"/>
    <property type="match status" value="1"/>
</dbReference>
<evidence type="ECO:0000256" key="2">
    <source>
        <dbReference type="ARBA" id="ARBA00004481"/>
    </source>
</evidence>
<evidence type="ECO:0000256" key="3">
    <source>
        <dbReference type="ARBA" id="ARBA00004630"/>
    </source>
</evidence>
<dbReference type="PROSITE" id="PS51837">
    <property type="entry name" value="LITAF"/>
    <property type="match status" value="1"/>
</dbReference>
<feature type="transmembrane region" description="Helical" evidence="9">
    <location>
        <begin position="91"/>
        <end position="114"/>
    </location>
</feature>
<dbReference type="PANTHER" id="PTHR23292:SF6">
    <property type="entry name" value="FI16602P1-RELATED"/>
    <property type="match status" value="1"/>
</dbReference>
<sequence length="139" mass="15612">MYDNQRGSELPPPYTEDRYADRSAPNEQKSQERFSQPSAPEIATECLIYEPQQPNIVYACVPMRLGDNSTQLMCPNCRANVLTVVKRESGLLTWLLGASICFLGFGCGCCLIPFCINSCKDSEHYCPNCKFMIGKNKKL</sequence>
<keyword evidence="9" id="KW-1133">Transmembrane helix</keyword>
<organism evidence="11">
    <name type="scientific">Brachionus koreanus</name>
    <dbReference type="NCBI Taxonomy" id="1199090"/>
    <lineage>
        <taxon>Eukaryota</taxon>
        <taxon>Metazoa</taxon>
        <taxon>Spiralia</taxon>
        <taxon>Gnathifera</taxon>
        <taxon>Rotifera</taxon>
        <taxon>Eurotatoria</taxon>
        <taxon>Monogononta</taxon>
        <taxon>Pseudotrocha</taxon>
        <taxon>Ploima</taxon>
        <taxon>Brachionidae</taxon>
        <taxon>Brachionus</taxon>
    </lineage>
</organism>
<name>A0A0N9K0R0_9BILA</name>
<evidence type="ECO:0000313" key="11">
    <source>
        <dbReference type="EMBL" id="ALG36747.1"/>
    </source>
</evidence>
<reference evidence="11" key="1">
    <citation type="journal article" date="2015" name="Comp. Biochem. Physiol. B, Biochem. Mol. Biol.">
        <title>Early expansion and expression of the lipopolysaccharide (LPS)-induced TNF-alpha factor (LITAF) gene family in the LPS-exposed monogonont rotifer Brachionus koreanus.</title>
        <authorList>
            <person name="Jeong C.B."/>
            <person name="Lee J.H."/>
            <person name="Lee J.S."/>
            <person name="Rhee J.S."/>
        </authorList>
    </citation>
    <scope>NUCLEOTIDE SEQUENCE</scope>
</reference>
<dbReference type="GO" id="GO:0005765">
    <property type="term" value="C:lysosomal membrane"/>
    <property type="evidence" value="ECO:0007669"/>
    <property type="project" value="UniProtKB-SubCell"/>
</dbReference>
<evidence type="ECO:0000256" key="7">
    <source>
        <dbReference type="ARBA" id="ARBA00023136"/>
    </source>
</evidence>
<feature type="domain" description="LITAF" evidence="10">
    <location>
        <begin position="52"/>
        <end position="138"/>
    </location>
</feature>
<evidence type="ECO:0000256" key="6">
    <source>
        <dbReference type="ARBA" id="ARBA00022833"/>
    </source>
</evidence>
<evidence type="ECO:0000256" key="9">
    <source>
        <dbReference type="SAM" id="Phobius"/>
    </source>
</evidence>
<dbReference type="GO" id="GO:0031902">
    <property type="term" value="C:late endosome membrane"/>
    <property type="evidence" value="ECO:0007669"/>
    <property type="project" value="UniProtKB-SubCell"/>
</dbReference>
<keyword evidence="6" id="KW-0862">Zinc</keyword>
<dbReference type="InterPro" id="IPR006629">
    <property type="entry name" value="LITAF"/>
</dbReference>
<evidence type="ECO:0000256" key="8">
    <source>
        <dbReference type="SAM" id="MobiDB-lite"/>
    </source>
</evidence>
<dbReference type="Pfam" id="PF10601">
    <property type="entry name" value="zf-LITAF-like"/>
    <property type="match status" value="1"/>
</dbReference>
<evidence type="ECO:0000256" key="5">
    <source>
        <dbReference type="ARBA" id="ARBA00022723"/>
    </source>
</evidence>
<proteinExistence type="evidence at transcript level"/>